<evidence type="ECO:0000256" key="1">
    <source>
        <dbReference type="SAM" id="MobiDB-lite"/>
    </source>
</evidence>
<feature type="compositionally biased region" description="Low complexity" evidence="1">
    <location>
        <begin position="390"/>
        <end position="401"/>
    </location>
</feature>
<name>A0A9N9FXA2_9GLOM</name>
<sequence length="798" mass="86717">MTATMSIRRDKKSSAVNKPNAIITDDSPSNIATSVVGSEIPSISDSNQQKVIKNLDAAKHENVVSSVNASHHGITENKNLTFQVGSKISSSASSDSNQQMIVENLDTSKQENVNTTQYNNIESKNVTFQIGSEFPSSSKSSESHQKVIDNSNNLDKIVLTNTSDFLSEILDGIQNKSSVVKARKCPGVVNINIDDSDDCGCDDGATKSNNSCNKYGIQVSHTLKNNNNTQKSRCENETEFNQTTIRKAITPADTSLSNSTNSSEINLQNSKNNDTVQINYVPAQIDECVSWIKESPQKADYISNTILNFDTSSASTNNSTLNSNEHINTAPYLIDEVTQKTKETPPPIVGSTQTQSPDFNISVSSQVASHDIDLNTVEVIKSDVQHEHSSASTNNSTPNSNEHISTAPYFVDEVTQKTKETPPPIVGSTQTQSPDFNISVSSQVASHDIDLNTVEVIKSDVQHEHSSASTDNSTLNSNEHINTAPYLIDEVTQKTKEAPQPIVGSTQTQSPDFNISVSSQVASHDIDLNTVEVIKSDVQHEHSSASTDNSTLNSNEHINTAPYLIDEVTQKTKEAPQPIVGSTQTQSPDFNISVSSQVASHDIDLNTVEVIRSDIQHEHSSSSTDNSTPNSNEHIKETPQLIVESTQTQSPNFNISVSSQIASPDINATRNIQHSPNTTSQNITDTCNTILDFKSGSSEAEASKSSLSEPSQVISPHNTEYNDENTIKSANPKQSNDMQHLGSAHENTSNFLNDVHSYQHSSSSSHSHPNSAIDNSNEHITPEFNKEQQVGEEDVCEL</sequence>
<dbReference type="EMBL" id="CAJVPL010001351">
    <property type="protein sequence ID" value="CAG8566614.1"/>
    <property type="molecule type" value="Genomic_DNA"/>
</dbReference>
<accession>A0A9N9FXA2</accession>
<dbReference type="Proteomes" id="UP000789831">
    <property type="component" value="Unassembled WGS sequence"/>
</dbReference>
<protein>
    <submittedName>
        <fullName evidence="2">5399_t:CDS:1</fullName>
    </submittedName>
</protein>
<organism evidence="2 3">
    <name type="scientific">Ambispora gerdemannii</name>
    <dbReference type="NCBI Taxonomy" id="144530"/>
    <lineage>
        <taxon>Eukaryota</taxon>
        <taxon>Fungi</taxon>
        <taxon>Fungi incertae sedis</taxon>
        <taxon>Mucoromycota</taxon>
        <taxon>Glomeromycotina</taxon>
        <taxon>Glomeromycetes</taxon>
        <taxon>Archaeosporales</taxon>
        <taxon>Ambisporaceae</taxon>
        <taxon>Ambispora</taxon>
    </lineage>
</organism>
<feature type="compositionally biased region" description="Low complexity" evidence="1">
    <location>
        <begin position="700"/>
        <end position="711"/>
    </location>
</feature>
<feature type="region of interest" description="Disordered" evidence="1">
    <location>
        <begin position="385"/>
        <end position="404"/>
    </location>
</feature>
<feature type="compositionally biased region" description="Polar residues" evidence="1">
    <location>
        <begin position="727"/>
        <end position="738"/>
    </location>
</feature>
<feature type="region of interest" description="Disordered" evidence="1">
    <location>
        <begin position="1"/>
        <end position="22"/>
    </location>
</feature>
<comment type="caution">
    <text evidence="2">The sequence shown here is derived from an EMBL/GenBank/DDBJ whole genome shotgun (WGS) entry which is preliminary data.</text>
</comment>
<proteinExistence type="predicted"/>
<evidence type="ECO:0000313" key="2">
    <source>
        <dbReference type="EMBL" id="CAG8566614.1"/>
    </source>
</evidence>
<feature type="compositionally biased region" description="Basic and acidic residues" evidence="1">
    <location>
        <begin position="776"/>
        <end position="786"/>
    </location>
</feature>
<dbReference type="AlphaFoldDB" id="A0A9N9FXA2"/>
<feature type="region of interest" description="Disordered" evidence="1">
    <location>
        <begin position="700"/>
        <end position="798"/>
    </location>
</feature>
<gene>
    <name evidence="2" type="ORF">AGERDE_LOCUS7424</name>
</gene>
<keyword evidence="3" id="KW-1185">Reference proteome</keyword>
<feature type="compositionally biased region" description="Low complexity" evidence="1">
    <location>
        <begin position="756"/>
        <end position="768"/>
    </location>
</feature>
<evidence type="ECO:0000313" key="3">
    <source>
        <dbReference type="Proteomes" id="UP000789831"/>
    </source>
</evidence>
<reference evidence="2" key="1">
    <citation type="submission" date="2021-06" db="EMBL/GenBank/DDBJ databases">
        <authorList>
            <person name="Kallberg Y."/>
            <person name="Tangrot J."/>
            <person name="Rosling A."/>
        </authorList>
    </citation>
    <scope>NUCLEOTIDE SEQUENCE</scope>
    <source>
        <strain evidence="2">MT106</strain>
    </source>
</reference>